<reference evidence="2 3" key="1">
    <citation type="submission" date="2016-01" db="EMBL/GenBank/DDBJ databases">
        <title>Genome Sequences of Twelve Sporeforming Bacillus Species Isolated from Foods.</title>
        <authorList>
            <person name="Berendsen E.M."/>
            <person name="Wells-Bennik M.H."/>
            <person name="Krawcyk A.O."/>
            <person name="De Jong A."/>
            <person name="Holsappel S."/>
            <person name="Eijlander R.T."/>
            <person name="Kuipers O.P."/>
        </authorList>
    </citation>
    <scope>NUCLEOTIDE SEQUENCE [LARGE SCALE GENOMIC DNA]</scope>
    <source>
        <strain evidence="2 3">B4099</strain>
    </source>
</reference>
<keyword evidence="1" id="KW-0175">Coiled coil</keyword>
<feature type="coiled-coil region" evidence="1">
    <location>
        <begin position="36"/>
        <end position="63"/>
    </location>
</feature>
<dbReference type="Proteomes" id="UP000075304">
    <property type="component" value="Unassembled WGS sequence"/>
</dbReference>
<proteinExistence type="predicted"/>
<sequence>MTDKEIDKIWQRVKSVMEEYRMRMDYGTAATIGGAFGELKDEIKRLQQEVEFWRDIAESCNND</sequence>
<dbReference type="EMBL" id="LQYI01000021">
    <property type="protein sequence ID" value="KYC72306.1"/>
    <property type="molecule type" value="Genomic_DNA"/>
</dbReference>
<gene>
    <name evidence="2" type="ORF">B4099_3668</name>
</gene>
<dbReference type="RefSeq" id="WP_061574386.1">
    <property type="nucleotide sequence ID" value="NZ_LQYI01000021.1"/>
</dbReference>
<name>A0A150KHE4_HEYCO</name>
<protein>
    <submittedName>
        <fullName evidence="2">Uncharacterized protein</fullName>
    </submittedName>
</protein>
<dbReference type="AlphaFoldDB" id="A0A150KHE4"/>
<organism evidence="2 3">
    <name type="scientific">Heyndrickxia coagulans</name>
    <name type="common">Weizmannia coagulans</name>
    <dbReference type="NCBI Taxonomy" id="1398"/>
    <lineage>
        <taxon>Bacteria</taxon>
        <taxon>Bacillati</taxon>
        <taxon>Bacillota</taxon>
        <taxon>Bacilli</taxon>
        <taxon>Bacillales</taxon>
        <taxon>Bacillaceae</taxon>
        <taxon>Heyndrickxia</taxon>
    </lineage>
</organism>
<evidence type="ECO:0000313" key="3">
    <source>
        <dbReference type="Proteomes" id="UP000075304"/>
    </source>
</evidence>
<comment type="caution">
    <text evidence="2">The sequence shown here is derived from an EMBL/GenBank/DDBJ whole genome shotgun (WGS) entry which is preliminary data.</text>
</comment>
<evidence type="ECO:0000256" key="1">
    <source>
        <dbReference type="SAM" id="Coils"/>
    </source>
</evidence>
<dbReference type="PATRIC" id="fig|1398.25.peg.1520"/>
<accession>A0A150KHE4</accession>
<evidence type="ECO:0000313" key="2">
    <source>
        <dbReference type="EMBL" id="KYC72306.1"/>
    </source>
</evidence>